<protein>
    <submittedName>
        <fullName evidence="5">Glycosyltransferase family 2 protein</fullName>
    </submittedName>
</protein>
<dbReference type="CDD" id="cd06423">
    <property type="entry name" value="CESA_like"/>
    <property type="match status" value="1"/>
</dbReference>
<accession>A0ABV3TAP1</accession>
<dbReference type="InterPro" id="IPR029044">
    <property type="entry name" value="Nucleotide-diphossugar_trans"/>
</dbReference>
<dbReference type="EMBL" id="JBAKFM010000001">
    <property type="protein sequence ID" value="MEX0468203.1"/>
    <property type="molecule type" value="Genomic_DNA"/>
</dbReference>
<sequence>MGEIVHWLAVFLGASPLATVATVFIFDIPRDLLSITGLGLSRLRRSVRETPSGLVSAQSGISDVTVVIPSFNNAEGVLVSLASLRRQRLSPERVIVVCDGSTDRSVAVLSALRDRGDIDMLVVNDRRMGRATAGNIALQYVQSDYVLFIDCDTRLDPEAIAALRARMADRPATAACSGNIMVANHAASLWTGLQQLEYMTAIDFGREFADTFGAVACCSGALTLYRTATFAATGGFSSGSGEDLATTLRLRRAGHEVHFEAAAWAYTNAPETLPGLIRQRLRWDRDAFRIQILQFHQLRKQGAGEPLANTLQRYDYVLFTLVPTLLMPLFLPILTRVPGEQLPAFLAGGYLFLVMIAAVTLAPVLIGARGPVPIFQVLLLPVFPFYQGILMKLVRLYAYVSEAIGHASVHDGYLPARVRQRLNGRH</sequence>
<evidence type="ECO:0000256" key="2">
    <source>
        <dbReference type="ARBA" id="ARBA00022676"/>
    </source>
</evidence>
<evidence type="ECO:0000256" key="4">
    <source>
        <dbReference type="SAM" id="Phobius"/>
    </source>
</evidence>
<keyword evidence="6" id="KW-1185">Reference proteome</keyword>
<dbReference type="Gene3D" id="3.90.550.10">
    <property type="entry name" value="Spore Coat Polysaccharide Biosynthesis Protein SpsA, Chain A"/>
    <property type="match status" value="1"/>
</dbReference>
<dbReference type="RefSeq" id="WP_367958295.1">
    <property type="nucleotide sequence ID" value="NZ_JBAKFK010000001.1"/>
</dbReference>
<keyword evidence="3" id="KW-0808">Transferase</keyword>
<evidence type="ECO:0000313" key="6">
    <source>
        <dbReference type="Proteomes" id="UP001556709"/>
    </source>
</evidence>
<evidence type="ECO:0000256" key="1">
    <source>
        <dbReference type="ARBA" id="ARBA00006739"/>
    </source>
</evidence>
<evidence type="ECO:0000313" key="5">
    <source>
        <dbReference type="EMBL" id="MEX0468203.1"/>
    </source>
</evidence>
<dbReference type="Proteomes" id="UP001556709">
    <property type="component" value="Unassembled WGS sequence"/>
</dbReference>
<feature type="transmembrane region" description="Helical" evidence="4">
    <location>
        <begin position="374"/>
        <end position="394"/>
    </location>
</feature>
<feature type="transmembrane region" description="Helical" evidence="4">
    <location>
        <begin position="346"/>
        <end position="368"/>
    </location>
</feature>
<dbReference type="SUPFAM" id="SSF53448">
    <property type="entry name" value="Nucleotide-diphospho-sugar transferases"/>
    <property type="match status" value="1"/>
</dbReference>
<organism evidence="5 6">
    <name type="scientific">Spiribacter pallidus</name>
    <dbReference type="NCBI Taxonomy" id="1987936"/>
    <lineage>
        <taxon>Bacteria</taxon>
        <taxon>Pseudomonadati</taxon>
        <taxon>Pseudomonadota</taxon>
        <taxon>Gammaproteobacteria</taxon>
        <taxon>Chromatiales</taxon>
        <taxon>Ectothiorhodospiraceae</taxon>
        <taxon>Spiribacter</taxon>
    </lineage>
</organism>
<keyword evidence="4" id="KW-1133">Transmembrane helix</keyword>
<evidence type="ECO:0000256" key="3">
    <source>
        <dbReference type="ARBA" id="ARBA00022679"/>
    </source>
</evidence>
<reference evidence="5 6" key="1">
    <citation type="submission" date="2024-02" db="EMBL/GenBank/DDBJ databases">
        <title>New especies of Spiribacter isolated from saline water.</title>
        <authorList>
            <person name="Leon M.J."/>
            <person name="De La Haba R."/>
            <person name="Sanchez-Porro C."/>
            <person name="Ventosa A."/>
        </authorList>
    </citation>
    <scope>NUCLEOTIDE SEQUENCE [LARGE SCALE GENOMIC DNA]</scope>
    <source>
        <strain evidence="6">ag22IC6-390</strain>
    </source>
</reference>
<feature type="transmembrane region" description="Helical" evidence="4">
    <location>
        <begin position="7"/>
        <end position="26"/>
    </location>
</feature>
<feature type="transmembrane region" description="Helical" evidence="4">
    <location>
        <begin position="316"/>
        <end position="334"/>
    </location>
</feature>
<dbReference type="PANTHER" id="PTHR43630">
    <property type="entry name" value="POLY-BETA-1,6-N-ACETYL-D-GLUCOSAMINE SYNTHASE"/>
    <property type="match status" value="1"/>
</dbReference>
<keyword evidence="4" id="KW-0812">Transmembrane</keyword>
<gene>
    <name evidence="5" type="ORF">V6X73_00420</name>
</gene>
<proteinExistence type="inferred from homology"/>
<comment type="similarity">
    <text evidence="1">Belongs to the glycosyltransferase 2 family.</text>
</comment>
<dbReference type="Pfam" id="PF13641">
    <property type="entry name" value="Glyco_tranf_2_3"/>
    <property type="match status" value="1"/>
</dbReference>
<dbReference type="PANTHER" id="PTHR43630:SF1">
    <property type="entry name" value="POLY-BETA-1,6-N-ACETYL-D-GLUCOSAMINE SYNTHASE"/>
    <property type="match status" value="1"/>
</dbReference>
<name>A0ABV3TAP1_9GAMM</name>
<comment type="caution">
    <text evidence="5">The sequence shown here is derived from an EMBL/GenBank/DDBJ whole genome shotgun (WGS) entry which is preliminary data.</text>
</comment>
<keyword evidence="2" id="KW-0328">Glycosyltransferase</keyword>
<keyword evidence="4" id="KW-0472">Membrane</keyword>